<gene>
    <name evidence="4" type="ORF">VTH8203_00554</name>
</gene>
<proteinExistence type="predicted"/>
<feature type="chain" id="PRO_5012851186" evidence="2">
    <location>
        <begin position="23"/>
        <end position="165"/>
    </location>
</feature>
<dbReference type="InterPro" id="IPR006315">
    <property type="entry name" value="OM_autotransptr_brl_dom"/>
</dbReference>
<keyword evidence="4" id="KW-0472">Membrane</keyword>
<dbReference type="Proteomes" id="UP000219336">
    <property type="component" value="Unassembled WGS sequence"/>
</dbReference>
<evidence type="ECO:0000256" key="2">
    <source>
        <dbReference type="SAM" id="SignalP"/>
    </source>
</evidence>
<keyword evidence="5" id="KW-1185">Reference proteome</keyword>
<evidence type="ECO:0000313" key="5">
    <source>
        <dbReference type="Proteomes" id="UP000219336"/>
    </source>
</evidence>
<dbReference type="SUPFAM" id="SSF56925">
    <property type="entry name" value="OMPA-like"/>
    <property type="match status" value="1"/>
</dbReference>
<sequence>MKIKHTLFVSMAAMTLSFSALSDDGFYLGTIYSTVRAADESVDKSTHNISNLGLQAGYSFNQHFALEGRYFYAVNRSSSLPQHQSQIYAKASYPLNDTFSIYALAGVNFAKEYSASSQNKGYFSGGAGVSYSFTDKLKGSLEYVSLAQSKFYKGNAVNIGLSYFF</sequence>
<reference evidence="5" key="1">
    <citation type="submission" date="2016-06" db="EMBL/GenBank/DDBJ databases">
        <authorList>
            <person name="Rodrigo-Torres L."/>
            <person name="Arahal R.D."/>
            <person name="Lucena T."/>
        </authorList>
    </citation>
    <scope>NUCLEOTIDE SEQUENCE [LARGE SCALE GENOMIC DNA]</scope>
    <source>
        <strain evidence="5">CECT8203</strain>
    </source>
</reference>
<feature type="signal peptide" evidence="2">
    <location>
        <begin position="1"/>
        <end position="22"/>
    </location>
</feature>
<dbReference type="InterPro" id="IPR027385">
    <property type="entry name" value="Beta-barrel_OMP"/>
</dbReference>
<accession>A0A240EFG4</accession>
<evidence type="ECO:0000259" key="3">
    <source>
        <dbReference type="Pfam" id="PF13505"/>
    </source>
</evidence>
<dbReference type="AlphaFoldDB" id="A0A240EFG4"/>
<name>A0A240EFG4_9VIBR</name>
<protein>
    <submittedName>
        <fullName evidence="4">OmpA-like transmembrane domain protein</fullName>
    </submittedName>
</protein>
<dbReference type="Gene3D" id="2.40.160.20">
    <property type="match status" value="1"/>
</dbReference>
<dbReference type="InterPro" id="IPR011250">
    <property type="entry name" value="OMP/PagP_B-barrel"/>
</dbReference>
<dbReference type="GO" id="GO:0019867">
    <property type="term" value="C:outer membrane"/>
    <property type="evidence" value="ECO:0007669"/>
    <property type="project" value="InterPro"/>
</dbReference>
<dbReference type="Pfam" id="PF13505">
    <property type="entry name" value="OMP_b-brl"/>
    <property type="match status" value="1"/>
</dbReference>
<dbReference type="RefSeq" id="WP_096992268.1">
    <property type="nucleotide sequence ID" value="NZ_JBHSII010000001.1"/>
</dbReference>
<keyword evidence="1 2" id="KW-0732">Signal</keyword>
<evidence type="ECO:0000313" key="4">
    <source>
        <dbReference type="EMBL" id="SNX46909.1"/>
    </source>
</evidence>
<feature type="domain" description="Outer membrane protein beta-barrel" evidence="3">
    <location>
        <begin position="11"/>
        <end position="165"/>
    </location>
</feature>
<keyword evidence="4" id="KW-0812">Transmembrane</keyword>
<organism evidence="4 5">
    <name type="scientific">Vibrio thalassae</name>
    <dbReference type="NCBI Taxonomy" id="1243014"/>
    <lineage>
        <taxon>Bacteria</taxon>
        <taxon>Pseudomonadati</taxon>
        <taxon>Pseudomonadota</taxon>
        <taxon>Gammaproteobacteria</taxon>
        <taxon>Vibrionales</taxon>
        <taxon>Vibrionaceae</taxon>
        <taxon>Vibrio</taxon>
    </lineage>
</organism>
<dbReference type="NCBIfam" id="TIGR01414">
    <property type="entry name" value="autotrans_barl"/>
    <property type="match status" value="1"/>
</dbReference>
<dbReference type="EMBL" id="OANU01000003">
    <property type="protein sequence ID" value="SNX46909.1"/>
    <property type="molecule type" value="Genomic_DNA"/>
</dbReference>
<evidence type="ECO:0000256" key="1">
    <source>
        <dbReference type="ARBA" id="ARBA00022729"/>
    </source>
</evidence>
<dbReference type="OrthoDB" id="6386495at2"/>